<gene>
    <name evidence="2" type="ORF">JX265_004699</name>
</gene>
<dbReference type="OrthoDB" id="4713722at2759"/>
<accession>A0A9P9WQ14</accession>
<dbReference type="EMBL" id="JAFIMR010000009">
    <property type="protein sequence ID" value="KAI1874491.1"/>
    <property type="molecule type" value="Genomic_DNA"/>
</dbReference>
<evidence type="ECO:0000256" key="1">
    <source>
        <dbReference type="SAM" id="MobiDB-lite"/>
    </source>
</evidence>
<evidence type="ECO:0000313" key="2">
    <source>
        <dbReference type="EMBL" id="KAI1874491.1"/>
    </source>
</evidence>
<evidence type="ECO:0000313" key="3">
    <source>
        <dbReference type="Proteomes" id="UP000829685"/>
    </source>
</evidence>
<sequence>MPSRKLENSPSDDGQKVIALCHLIMSCENFQANMSALCGPLGIAQAKNVPRKINSIITPFGFEFKSGKVTKKDDDGAPPSTPVKAEEGAMASPASTTGKKKRANGVAKTPVSKKRKADNEDEEVGIKEEGDEADEVDDAGDI</sequence>
<dbReference type="AlphaFoldDB" id="A0A9P9WQ14"/>
<proteinExistence type="predicted"/>
<feature type="compositionally biased region" description="Acidic residues" evidence="1">
    <location>
        <begin position="119"/>
        <end position="142"/>
    </location>
</feature>
<dbReference type="Proteomes" id="UP000829685">
    <property type="component" value="Unassembled WGS sequence"/>
</dbReference>
<keyword evidence="3" id="KW-1185">Reference proteome</keyword>
<protein>
    <submittedName>
        <fullName evidence="2">Uncharacterized protein</fullName>
    </submittedName>
</protein>
<reference evidence="2" key="1">
    <citation type="submission" date="2021-03" db="EMBL/GenBank/DDBJ databases">
        <title>Revisited historic fungal species revealed as producer of novel bioactive compounds through whole genome sequencing and comparative genomics.</title>
        <authorList>
            <person name="Vignolle G.A."/>
            <person name="Hochenegger N."/>
            <person name="Mach R.L."/>
            <person name="Mach-Aigner A.R."/>
            <person name="Javad Rahimi M."/>
            <person name="Salim K.A."/>
            <person name="Chan C.M."/>
            <person name="Lim L.B.L."/>
            <person name="Cai F."/>
            <person name="Druzhinina I.S."/>
            <person name="U'Ren J.M."/>
            <person name="Derntl C."/>
        </authorList>
    </citation>
    <scope>NUCLEOTIDE SEQUENCE</scope>
    <source>
        <strain evidence="2">TUCIM 5799</strain>
    </source>
</reference>
<organism evidence="2 3">
    <name type="scientific">Neoarthrinium moseri</name>
    <dbReference type="NCBI Taxonomy" id="1658444"/>
    <lineage>
        <taxon>Eukaryota</taxon>
        <taxon>Fungi</taxon>
        <taxon>Dikarya</taxon>
        <taxon>Ascomycota</taxon>
        <taxon>Pezizomycotina</taxon>
        <taxon>Sordariomycetes</taxon>
        <taxon>Xylariomycetidae</taxon>
        <taxon>Amphisphaeriales</taxon>
        <taxon>Apiosporaceae</taxon>
        <taxon>Neoarthrinium</taxon>
    </lineage>
</organism>
<dbReference type="PROSITE" id="PS51257">
    <property type="entry name" value="PROKAR_LIPOPROTEIN"/>
    <property type="match status" value="1"/>
</dbReference>
<comment type="caution">
    <text evidence="2">The sequence shown here is derived from an EMBL/GenBank/DDBJ whole genome shotgun (WGS) entry which is preliminary data.</text>
</comment>
<feature type="region of interest" description="Disordered" evidence="1">
    <location>
        <begin position="66"/>
        <end position="142"/>
    </location>
</feature>
<name>A0A9P9WQ14_9PEZI</name>